<dbReference type="AlphaFoldDB" id="A0A0V7ZHA8"/>
<feature type="domain" description="Response regulatory" evidence="2">
    <location>
        <begin position="16"/>
        <end position="143"/>
    </location>
</feature>
<accession>A0A0V7ZHA8</accession>
<dbReference type="Gene3D" id="1.10.10.10">
    <property type="entry name" value="Winged helix-like DNA-binding domain superfamily/Winged helix DNA-binding domain"/>
    <property type="match status" value="1"/>
</dbReference>
<dbReference type="OrthoDB" id="495017at2"/>
<reference evidence="3 4" key="1">
    <citation type="journal article" date="2015" name="Genome Announc.">
        <title>Draft Genome of the Euendolithic (true boring) Cyanobacterium Mastigocoleus testarum strain BC008.</title>
        <authorList>
            <person name="Guida B.S."/>
            <person name="Garcia-Pichel F."/>
        </authorList>
    </citation>
    <scope>NUCLEOTIDE SEQUENCE [LARGE SCALE GENOMIC DNA]</scope>
    <source>
        <strain evidence="3 4">BC008</strain>
    </source>
</reference>
<dbReference type="PANTHER" id="PTHR45566">
    <property type="entry name" value="HTH-TYPE TRANSCRIPTIONAL REGULATOR YHJB-RELATED"/>
    <property type="match status" value="1"/>
</dbReference>
<dbReference type="EMBL" id="LMTZ01000131">
    <property type="protein sequence ID" value="KST63842.1"/>
    <property type="molecule type" value="Genomic_DNA"/>
</dbReference>
<evidence type="ECO:0000256" key="1">
    <source>
        <dbReference type="PROSITE-ProRule" id="PRU00169"/>
    </source>
</evidence>
<comment type="caution">
    <text evidence="3">The sequence shown here is derived from an EMBL/GenBank/DDBJ whole genome shotgun (WGS) entry which is preliminary data.</text>
</comment>
<dbReference type="Proteomes" id="UP000053372">
    <property type="component" value="Unassembled WGS sequence"/>
</dbReference>
<name>A0A0V7ZHA8_9CYAN</name>
<evidence type="ECO:0000313" key="3">
    <source>
        <dbReference type="EMBL" id="KST63842.1"/>
    </source>
</evidence>
<dbReference type="InterPro" id="IPR001789">
    <property type="entry name" value="Sig_transdc_resp-reg_receiver"/>
</dbReference>
<dbReference type="GO" id="GO:0000160">
    <property type="term" value="P:phosphorelay signal transduction system"/>
    <property type="evidence" value="ECO:0007669"/>
    <property type="project" value="InterPro"/>
</dbReference>
<evidence type="ECO:0000313" key="4">
    <source>
        <dbReference type="Proteomes" id="UP000053372"/>
    </source>
</evidence>
<dbReference type="RefSeq" id="WP_027845666.1">
    <property type="nucleotide sequence ID" value="NZ_LMTZ01000131.1"/>
</dbReference>
<proteinExistence type="predicted"/>
<gene>
    <name evidence="3" type="ORF">BC008_15415</name>
</gene>
<dbReference type="SUPFAM" id="SSF52172">
    <property type="entry name" value="CheY-like"/>
    <property type="match status" value="1"/>
</dbReference>
<dbReference type="Gene3D" id="3.40.50.2300">
    <property type="match status" value="1"/>
</dbReference>
<protein>
    <recommendedName>
        <fullName evidence="2">Response regulatory domain-containing protein</fullName>
    </recommendedName>
</protein>
<dbReference type="PANTHER" id="PTHR45566:SF1">
    <property type="entry name" value="HTH-TYPE TRANSCRIPTIONAL REGULATOR YHJB-RELATED"/>
    <property type="match status" value="1"/>
</dbReference>
<evidence type="ECO:0000259" key="2">
    <source>
        <dbReference type="PROSITE" id="PS50110"/>
    </source>
</evidence>
<dbReference type="PROSITE" id="PS50110">
    <property type="entry name" value="RESPONSE_REGULATORY"/>
    <property type="match status" value="1"/>
</dbReference>
<dbReference type="InterPro" id="IPR011006">
    <property type="entry name" value="CheY-like_superfamily"/>
</dbReference>
<sequence length="230" mass="26284">MIHNLQGQAQEQALLTFLVVDDHNLILGGTLEVLKKQYPEARLLTTKTAQDTLSQVQKCQPDLVVLDLSIPEENGKISQIETGIKLLQQLMKEYPDLNLMVQSSYIKALVRIKHDIDAHHGGFTVADKGLLEADMLTRVDLSLKGVTHTKDLKTKLEVKPEWLEVLRLAFEEGLQDKAIAQKMFKSERMVRHYWTKIQDVLGIYPEYSKKEGKNIRIETEIRARKEGLID</sequence>
<keyword evidence="4" id="KW-1185">Reference proteome</keyword>
<dbReference type="Pfam" id="PF00072">
    <property type="entry name" value="Response_reg"/>
    <property type="match status" value="1"/>
</dbReference>
<feature type="modified residue" description="4-aspartylphosphate" evidence="1">
    <location>
        <position position="67"/>
    </location>
</feature>
<dbReference type="InterPro" id="IPR036388">
    <property type="entry name" value="WH-like_DNA-bd_sf"/>
</dbReference>
<organism evidence="3 4">
    <name type="scientific">Mastigocoleus testarum BC008</name>
    <dbReference type="NCBI Taxonomy" id="371196"/>
    <lineage>
        <taxon>Bacteria</taxon>
        <taxon>Bacillati</taxon>
        <taxon>Cyanobacteriota</taxon>
        <taxon>Cyanophyceae</taxon>
        <taxon>Nostocales</taxon>
        <taxon>Hapalosiphonaceae</taxon>
        <taxon>Mastigocoleus</taxon>
    </lineage>
</organism>
<keyword evidence="1" id="KW-0597">Phosphoprotein</keyword>
<dbReference type="InterPro" id="IPR051015">
    <property type="entry name" value="EvgA-like"/>
</dbReference>